<keyword evidence="5" id="KW-0479">Metal-binding</keyword>
<dbReference type="Proteomes" id="UP000663760">
    <property type="component" value="Chromosome 6"/>
</dbReference>
<dbReference type="PROSITE" id="PS51746">
    <property type="entry name" value="PPM_2"/>
    <property type="match status" value="1"/>
</dbReference>
<proteinExistence type="inferred from homology"/>
<dbReference type="EMBL" id="LR746269">
    <property type="protein sequence ID" value="CAA7398096.1"/>
    <property type="molecule type" value="Genomic_DNA"/>
</dbReference>
<evidence type="ECO:0000256" key="3">
    <source>
        <dbReference type="ARBA" id="ARBA00006702"/>
    </source>
</evidence>
<dbReference type="AlphaFoldDB" id="A0A7I8KLC6"/>
<evidence type="ECO:0000256" key="13">
    <source>
        <dbReference type="SAM" id="MobiDB-lite"/>
    </source>
</evidence>
<dbReference type="InterPro" id="IPR015655">
    <property type="entry name" value="PP2C"/>
</dbReference>
<evidence type="ECO:0000256" key="5">
    <source>
        <dbReference type="ARBA" id="ARBA00022723"/>
    </source>
</evidence>
<dbReference type="InterPro" id="IPR001932">
    <property type="entry name" value="PPM-type_phosphatase-like_dom"/>
</dbReference>
<gene>
    <name evidence="15" type="ORF">SI8410_06008761</name>
</gene>
<dbReference type="InterPro" id="IPR000222">
    <property type="entry name" value="PP2C_BS"/>
</dbReference>
<dbReference type="EC" id="3.1.3.16" evidence="4"/>
<feature type="domain" description="PPM-type phosphatase" evidence="14">
    <location>
        <begin position="130"/>
        <end position="432"/>
    </location>
</feature>
<comment type="cofactor">
    <cofactor evidence="1">
        <name>Mn(2+)</name>
        <dbReference type="ChEBI" id="CHEBI:29035"/>
    </cofactor>
</comment>
<evidence type="ECO:0000256" key="7">
    <source>
        <dbReference type="ARBA" id="ARBA00022842"/>
    </source>
</evidence>
<dbReference type="CDD" id="cd00143">
    <property type="entry name" value="PP2Cc"/>
    <property type="match status" value="1"/>
</dbReference>
<evidence type="ECO:0000256" key="4">
    <source>
        <dbReference type="ARBA" id="ARBA00013081"/>
    </source>
</evidence>
<evidence type="ECO:0000256" key="12">
    <source>
        <dbReference type="RuleBase" id="RU003465"/>
    </source>
</evidence>
<organism evidence="15 16">
    <name type="scientific">Spirodela intermedia</name>
    <name type="common">Intermediate duckweed</name>
    <dbReference type="NCBI Taxonomy" id="51605"/>
    <lineage>
        <taxon>Eukaryota</taxon>
        <taxon>Viridiplantae</taxon>
        <taxon>Streptophyta</taxon>
        <taxon>Embryophyta</taxon>
        <taxon>Tracheophyta</taxon>
        <taxon>Spermatophyta</taxon>
        <taxon>Magnoliopsida</taxon>
        <taxon>Liliopsida</taxon>
        <taxon>Araceae</taxon>
        <taxon>Lemnoideae</taxon>
        <taxon>Spirodela</taxon>
    </lineage>
</organism>
<dbReference type="PROSITE" id="PS01032">
    <property type="entry name" value="PPM_1"/>
    <property type="match status" value="1"/>
</dbReference>
<dbReference type="SMART" id="SM00332">
    <property type="entry name" value="PP2Cc"/>
    <property type="match status" value="1"/>
</dbReference>
<dbReference type="Gene3D" id="3.60.40.10">
    <property type="entry name" value="PPM-type phosphatase domain"/>
    <property type="match status" value="1"/>
</dbReference>
<evidence type="ECO:0000256" key="1">
    <source>
        <dbReference type="ARBA" id="ARBA00001936"/>
    </source>
</evidence>
<dbReference type="PANTHER" id="PTHR47992">
    <property type="entry name" value="PROTEIN PHOSPHATASE"/>
    <property type="match status" value="1"/>
</dbReference>
<evidence type="ECO:0000313" key="16">
    <source>
        <dbReference type="Proteomes" id="UP000663760"/>
    </source>
</evidence>
<keyword evidence="8 12" id="KW-0904">Protein phosphatase</keyword>
<evidence type="ECO:0000256" key="8">
    <source>
        <dbReference type="ARBA" id="ARBA00022912"/>
    </source>
</evidence>
<comment type="similarity">
    <text evidence="3 12">Belongs to the PP2C family.</text>
</comment>
<evidence type="ECO:0000256" key="11">
    <source>
        <dbReference type="ARBA" id="ARBA00048336"/>
    </source>
</evidence>
<evidence type="ECO:0000256" key="2">
    <source>
        <dbReference type="ARBA" id="ARBA00001946"/>
    </source>
</evidence>
<comment type="catalytic activity">
    <reaction evidence="11">
        <text>O-phospho-L-threonyl-[protein] + H2O = L-threonyl-[protein] + phosphate</text>
        <dbReference type="Rhea" id="RHEA:47004"/>
        <dbReference type="Rhea" id="RHEA-COMP:11060"/>
        <dbReference type="Rhea" id="RHEA-COMP:11605"/>
        <dbReference type="ChEBI" id="CHEBI:15377"/>
        <dbReference type="ChEBI" id="CHEBI:30013"/>
        <dbReference type="ChEBI" id="CHEBI:43474"/>
        <dbReference type="ChEBI" id="CHEBI:61977"/>
        <dbReference type="EC" id="3.1.3.16"/>
    </reaction>
</comment>
<accession>A0A7I8KLC6</accession>
<evidence type="ECO:0000256" key="6">
    <source>
        <dbReference type="ARBA" id="ARBA00022801"/>
    </source>
</evidence>
<evidence type="ECO:0000256" key="10">
    <source>
        <dbReference type="ARBA" id="ARBA00047761"/>
    </source>
</evidence>
<comment type="catalytic activity">
    <reaction evidence="10">
        <text>O-phospho-L-seryl-[protein] + H2O = L-seryl-[protein] + phosphate</text>
        <dbReference type="Rhea" id="RHEA:20629"/>
        <dbReference type="Rhea" id="RHEA-COMP:9863"/>
        <dbReference type="Rhea" id="RHEA-COMP:11604"/>
        <dbReference type="ChEBI" id="CHEBI:15377"/>
        <dbReference type="ChEBI" id="CHEBI:29999"/>
        <dbReference type="ChEBI" id="CHEBI:43474"/>
        <dbReference type="ChEBI" id="CHEBI:83421"/>
        <dbReference type="EC" id="3.1.3.16"/>
    </reaction>
</comment>
<evidence type="ECO:0000313" key="15">
    <source>
        <dbReference type="EMBL" id="CAA7398096.1"/>
    </source>
</evidence>
<keyword evidence="9" id="KW-0464">Manganese</keyword>
<keyword evidence="6 12" id="KW-0378">Hydrolase</keyword>
<dbReference type="InterPro" id="IPR036457">
    <property type="entry name" value="PPM-type-like_dom_sf"/>
</dbReference>
<dbReference type="GO" id="GO:0004722">
    <property type="term" value="F:protein serine/threonine phosphatase activity"/>
    <property type="evidence" value="ECO:0007669"/>
    <property type="project" value="UniProtKB-EC"/>
</dbReference>
<feature type="region of interest" description="Disordered" evidence="13">
    <location>
        <begin position="83"/>
        <end position="125"/>
    </location>
</feature>
<protein>
    <recommendedName>
        <fullName evidence="4">protein-serine/threonine phosphatase</fullName>
        <ecNumber evidence="4">3.1.3.16</ecNumber>
    </recommendedName>
</protein>
<comment type="cofactor">
    <cofactor evidence="2">
        <name>Mg(2+)</name>
        <dbReference type="ChEBI" id="CHEBI:18420"/>
    </cofactor>
</comment>
<dbReference type="SUPFAM" id="SSF81606">
    <property type="entry name" value="PP2C-like"/>
    <property type="match status" value="1"/>
</dbReference>
<feature type="compositionally biased region" description="Low complexity" evidence="13">
    <location>
        <begin position="95"/>
        <end position="125"/>
    </location>
</feature>
<keyword evidence="7" id="KW-0460">Magnesium</keyword>
<reference evidence="15" key="1">
    <citation type="submission" date="2020-02" db="EMBL/GenBank/DDBJ databases">
        <authorList>
            <person name="Scholz U."/>
            <person name="Mascher M."/>
            <person name="Fiebig A."/>
        </authorList>
    </citation>
    <scope>NUCLEOTIDE SEQUENCE</scope>
</reference>
<sequence>MAEICCGVVRGREASAGACEPSSRAARRRRMEIRRFRFVSGVAAPPAGLGRKRQRIERCSSAAISAASGLPLDLEPALAANPSEAEDFKSKSDSSDSPISVASPPSSSSSSSSSSPSRAGESPASCRCPKYGMISVCGRRRDMEDAISIRPGFAEESVGLHFFGVFDGHGCSHVAVSCKDRMHELVAEELRRGGGVSSCLTEPEWKAMMERSFARMDADVSSGWSVGTLRSANCRCEMQIPKCDHVGSTAVVTVVTPDRIVVSNCGDSRAVLCRKGVPVPLSADHKPDRPDELERIEAAGGRVIYWDGARVLGVLAMSRAIGDNYLKPYVISEPEVTVTERTEEDECLILASDGLWDVVTNEMACEVVRMCLRGSSSPAKKERAVSPPPAEAVAGGSAVESDKACNDAALLLTKLALARQSADNVSVVVVDLRRKSS</sequence>
<keyword evidence="16" id="KW-1185">Reference proteome</keyword>
<name>A0A7I8KLC6_SPIIN</name>
<dbReference type="FunFam" id="3.60.40.10:FF:000046">
    <property type="entry name" value="Probable protein phosphatase 2C 9"/>
    <property type="match status" value="1"/>
</dbReference>
<evidence type="ECO:0000256" key="9">
    <source>
        <dbReference type="ARBA" id="ARBA00023211"/>
    </source>
</evidence>
<dbReference type="GO" id="GO:0046872">
    <property type="term" value="F:metal ion binding"/>
    <property type="evidence" value="ECO:0007669"/>
    <property type="project" value="UniProtKB-KW"/>
</dbReference>
<dbReference type="Pfam" id="PF00481">
    <property type="entry name" value="PP2C"/>
    <property type="match status" value="1"/>
</dbReference>
<dbReference type="OrthoDB" id="10264738at2759"/>
<evidence type="ECO:0000259" key="14">
    <source>
        <dbReference type="PROSITE" id="PS51746"/>
    </source>
</evidence>